<dbReference type="AlphaFoldDB" id="A0A165NEL9"/>
<accession>A0A165NEL9</accession>
<sequence length="197" mass="22343">MSSASSPTVIASISAPILHHSALTSPWWPPQMIFPDREHHCHHKLYMHLRPSPKITQQHSVNSRIVNINHTDHWLYQSAHNHLKASVFNLEENTNIDAPTFAYFDEHLIICVETRVKSTSVKLMDALEGGNEGMSAEEILAYFDEHLTAVEAGIECLIEQVQAYLQATTGPTRYQLCTQQADTGLEGTRKEDQNERW</sequence>
<dbReference type="EMBL" id="KV429083">
    <property type="protein sequence ID" value="KZT66881.1"/>
    <property type="molecule type" value="Genomic_DNA"/>
</dbReference>
<dbReference type="Proteomes" id="UP000076727">
    <property type="component" value="Unassembled WGS sequence"/>
</dbReference>
<protein>
    <submittedName>
        <fullName evidence="1">Uncharacterized protein</fullName>
    </submittedName>
</protein>
<organism evidence="1 2">
    <name type="scientific">Daedalea quercina L-15889</name>
    <dbReference type="NCBI Taxonomy" id="1314783"/>
    <lineage>
        <taxon>Eukaryota</taxon>
        <taxon>Fungi</taxon>
        <taxon>Dikarya</taxon>
        <taxon>Basidiomycota</taxon>
        <taxon>Agaricomycotina</taxon>
        <taxon>Agaricomycetes</taxon>
        <taxon>Polyporales</taxon>
        <taxon>Fomitopsis</taxon>
    </lineage>
</organism>
<evidence type="ECO:0000313" key="1">
    <source>
        <dbReference type="EMBL" id="KZT66881.1"/>
    </source>
</evidence>
<proteinExistence type="predicted"/>
<evidence type="ECO:0000313" key="2">
    <source>
        <dbReference type="Proteomes" id="UP000076727"/>
    </source>
</evidence>
<reference evidence="1 2" key="1">
    <citation type="journal article" date="2016" name="Mol. Biol. Evol.">
        <title>Comparative Genomics of Early-Diverging Mushroom-Forming Fungi Provides Insights into the Origins of Lignocellulose Decay Capabilities.</title>
        <authorList>
            <person name="Nagy L.G."/>
            <person name="Riley R."/>
            <person name="Tritt A."/>
            <person name="Adam C."/>
            <person name="Daum C."/>
            <person name="Floudas D."/>
            <person name="Sun H."/>
            <person name="Yadav J.S."/>
            <person name="Pangilinan J."/>
            <person name="Larsson K.H."/>
            <person name="Matsuura K."/>
            <person name="Barry K."/>
            <person name="Labutti K."/>
            <person name="Kuo R."/>
            <person name="Ohm R.A."/>
            <person name="Bhattacharya S.S."/>
            <person name="Shirouzu T."/>
            <person name="Yoshinaga Y."/>
            <person name="Martin F.M."/>
            <person name="Grigoriev I.V."/>
            <person name="Hibbett D.S."/>
        </authorList>
    </citation>
    <scope>NUCLEOTIDE SEQUENCE [LARGE SCALE GENOMIC DNA]</scope>
    <source>
        <strain evidence="1 2">L-15889</strain>
    </source>
</reference>
<name>A0A165NEL9_9APHY</name>
<gene>
    <name evidence="1" type="ORF">DAEQUDRAFT_739759</name>
</gene>
<keyword evidence="2" id="KW-1185">Reference proteome</keyword>